<evidence type="ECO:0000313" key="2">
    <source>
        <dbReference type="EMBL" id="KAK3364023.1"/>
    </source>
</evidence>
<evidence type="ECO:0000256" key="1">
    <source>
        <dbReference type="SAM" id="MobiDB-lite"/>
    </source>
</evidence>
<dbReference type="EMBL" id="JAUIQD010000001">
    <property type="protein sequence ID" value="KAK3364023.1"/>
    <property type="molecule type" value="Genomic_DNA"/>
</dbReference>
<reference evidence="2" key="2">
    <citation type="submission" date="2023-06" db="EMBL/GenBank/DDBJ databases">
        <authorList>
            <consortium name="Lawrence Berkeley National Laboratory"/>
            <person name="Haridas S."/>
            <person name="Hensen N."/>
            <person name="Bonometti L."/>
            <person name="Westerberg I."/>
            <person name="Brannstrom I.O."/>
            <person name="Guillou S."/>
            <person name="Cros-Aarteil S."/>
            <person name="Calhoun S."/>
            <person name="Kuo A."/>
            <person name="Mondo S."/>
            <person name="Pangilinan J."/>
            <person name="Riley R."/>
            <person name="Labutti K."/>
            <person name="Andreopoulos B."/>
            <person name="Lipzen A."/>
            <person name="Chen C."/>
            <person name="Yanf M."/>
            <person name="Daum C."/>
            <person name="Ng V."/>
            <person name="Clum A."/>
            <person name="Steindorff A."/>
            <person name="Ohm R."/>
            <person name="Martin F."/>
            <person name="Silar P."/>
            <person name="Natvig D."/>
            <person name="Lalanne C."/>
            <person name="Gautier V."/>
            <person name="Ament-Velasquez S.L."/>
            <person name="Kruys A."/>
            <person name="Hutchinson M.I."/>
            <person name="Powell A.J."/>
            <person name="Barry K."/>
            <person name="Miller A.N."/>
            <person name="Grigoriev I.V."/>
            <person name="Debuchy R."/>
            <person name="Gladieux P."/>
            <person name="Thoren M.H."/>
            <person name="Johannesson H."/>
        </authorList>
    </citation>
    <scope>NUCLEOTIDE SEQUENCE</scope>
    <source>
        <strain evidence="2">CBS 955.72</strain>
    </source>
</reference>
<gene>
    <name evidence="2" type="ORF">B0T25DRAFT_563001</name>
</gene>
<keyword evidence="3" id="KW-1185">Reference proteome</keyword>
<dbReference type="Proteomes" id="UP001275084">
    <property type="component" value="Unassembled WGS sequence"/>
</dbReference>
<evidence type="ECO:0000313" key="3">
    <source>
        <dbReference type="Proteomes" id="UP001275084"/>
    </source>
</evidence>
<sequence length="212" mass="24077">MASMAILVHEEEERALEERITVAEEAIALEKLREGWAKVKAKNAKEWEARREYREASAMLNKAKSDSFDWNRADKGRHGLKGSYGSQYDEPNLPEGRQVRVPHAHRTQGDREVAKATEGQRQGLGEDVGRGLQHPPEVKLLPWARQDHHPHTRAQARDAKGPENQSKGQVQSRPNKLLILQANIDKTIAYHDTILDRVLKAKANLVLVQEPW</sequence>
<dbReference type="AlphaFoldDB" id="A0AAJ0MKW9"/>
<feature type="compositionally biased region" description="Polar residues" evidence="1">
    <location>
        <begin position="163"/>
        <end position="173"/>
    </location>
</feature>
<feature type="compositionally biased region" description="Basic and acidic residues" evidence="1">
    <location>
        <begin position="145"/>
        <end position="161"/>
    </location>
</feature>
<comment type="caution">
    <text evidence="2">The sequence shown here is derived from an EMBL/GenBank/DDBJ whole genome shotgun (WGS) entry which is preliminary data.</text>
</comment>
<protein>
    <submittedName>
        <fullName evidence="2">Uncharacterized protein</fullName>
    </submittedName>
</protein>
<proteinExistence type="predicted"/>
<accession>A0AAJ0MKW9</accession>
<organism evidence="2 3">
    <name type="scientific">Lasiosphaeria hispida</name>
    <dbReference type="NCBI Taxonomy" id="260671"/>
    <lineage>
        <taxon>Eukaryota</taxon>
        <taxon>Fungi</taxon>
        <taxon>Dikarya</taxon>
        <taxon>Ascomycota</taxon>
        <taxon>Pezizomycotina</taxon>
        <taxon>Sordariomycetes</taxon>
        <taxon>Sordariomycetidae</taxon>
        <taxon>Sordariales</taxon>
        <taxon>Lasiosphaeriaceae</taxon>
        <taxon>Lasiosphaeria</taxon>
    </lineage>
</organism>
<reference evidence="2" key="1">
    <citation type="journal article" date="2023" name="Mol. Phylogenet. Evol.">
        <title>Genome-scale phylogeny and comparative genomics of the fungal order Sordariales.</title>
        <authorList>
            <person name="Hensen N."/>
            <person name="Bonometti L."/>
            <person name="Westerberg I."/>
            <person name="Brannstrom I.O."/>
            <person name="Guillou S."/>
            <person name="Cros-Aarteil S."/>
            <person name="Calhoun S."/>
            <person name="Haridas S."/>
            <person name="Kuo A."/>
            <person name="Mondo S."/>
            <person name="Pangilinan J."/>
            <person name="Riley R."/>
            <person name="LaButti K."/>
            <person name="Andreopoulos B."/>
            <person name="Lipzen A."/>
            <person name="Chen C."/>
            <person name="Yan M."/>
            <person name="Daum C."/>
            <person name="Ng V."/>
            <person name="Clum A."/>
            <person name="Steindorff A."/>
            <person name="Ohm R.A."/>
            <person name="Martin F."/>
            <person name="Silar P."/>
            <person name="Natvig D.O."/>
            <person name="Lalanne C."/>
            <person name="Gautier V."/>
            <person name="Ament-Velasquez S.L."/>
            <person name="Kruys A."/>
            <person name="Hutchinson M.I."/>
            <person name="Powell A.J."/>
            <person name="Barry K."/>
            <person name="Miller A.N."/>
            <person name="Grigoriev I.V."/>
            <person name="Debuchy R."/>
            <person name="Gladieux P."/>
            <person name="Hiltunen Thoren M."/>
            <person name="Johannesson H."/>
        </authorList>
    </citation>
    <scope>NUCLEOTIDE SEQUENCE</scope>
    <source>
        <strain evidence="2">CBS 955.72</strain>
    </source>
</reference>
<name>A0AAJ0MKW9_9PEZI</name>
<feature type="region of interest" description="Disordered" evidence="1">
    <location>
        <begin position="69"/>
        <end position="173"/>
    </location>
</feature>